<dbReference type="GeneID" id="43598602"/>
<dbReference type="Proteomes" id="UP000254866">
    <property type="component" value="Unassembled WGS sequence"/>
</dbReference>
<organism evidence="2 3">
    <name type="scientific">Venustampulla echinocandica</name>
    <dbReference type="NCBI Taxonomy" id="2656787"/>
    <lineage>
        <taxon>Eukaryota</taxon>
        <taxon>Fungi</taxon>
        <taxon>Dikarya</taxon>
        <taxon>Ascomycota</taxon>
        <taxon>Pezizomycotina</taxon>
        <taxon>Leotiomycetes</taxon>
        <taxon>Helotiales</taxon>
        <taxon>Pleuroascaceae</taxon>
        <taxon>Venustampulla</taxon>
    </lineage>
</organism>
<dbReference type="OrthoDB" id="60033at2759"/>
<evidence type="ECO:0008006" key="4">
    <source>
        <dbReference type="Google" id="ProtNLM"/>
    </source>
</evidence>
<dbReference type="RefSeq" id="XP_031869057.1">
    <property type="nucleotide sequence ID" value="XM_032014376.1"/>
</dbReference>
<dbReference type="SUPFAM" id="SSF55874">
    <property type="entry name" value="ATPase domain of HSP90 chaperone/DNA topoisomerase II/histidine kinase"/>
    <property type="match status" value="1"/>
</dbReference>
<dbReference type="AlphaFoldDB" id="A0A370TLK5"/>
<dbReference type="PANTHER" id="PTHR43719">
    <property type="entry name" value="TWO-COMPONENT HISTIDINE KINASE"/>
    <property type="match status" value="1"/>
</dbReference>
<keyword evidence="3" id="KW-1185">Reference proteome</keyword>
<keyword evidence="1" id="KW-0597">Phosphoprotein</keyword>
<gene>
    <name evidence="2" type="ORF">BP5553_05753</name>
</gene>
<accession>A0A370TLK5</accession>
<proteinExistence type="predicted"/>
<protein>
    <recommendedName>
        <fullName evidence="4">Histidine kinase domain-containing protein</fullName>
    </recommendedName>
</protein>
<evidence type="ECO:0000313" key="2">
    <source>
        <dbReference type="EMBL" id="RDL36401.1"/>
    </source>
</evidence>
<name>A0A370TLK5_9HELO</name>
<sequence length="216" mass="23988">MDFGEWAGVVGERTEEKDDQAIEMKNQQERFVDITCKEELAKPPLVAYAEATLQSESVCRDGANPANSQIERTRNFQLLDEAADTANTIICCVMHQNRIIDDILTLSRLDSNLLPISPEPAQPIQLIRNVLKMFDAEFKRAETKLDVIEQASLIGPKVDWTLLDPSRVLQILINLMTNATTFTRTQAQGRLASSFAGAMSAGTGFPHLVVEDNLVN</sequence>
<reference evidence="2 3" key="1">
    <citation type="journal article" date="2018" name="IMA Fungus">
        <title>IMA Genome-F 9: Draft genome sequence of Annulohypoxylon stygium, Aspergillus mulundensis, Berkeleyomyces basicola (syn. Thielaviopsis basicola), Ceratocystis smalleyi, two Cercospora beticola strains, Coleophoma cylindrospora, Fusarium fracticaudum, Phialophora cf. hyalina, and Morchella septimelata.</title>
        <authorList>
            <person name="Wingfield B.D."/>
            <person name="Bills G.F."/>
            <person name="Dong Y."/>
            <person name="Huang W."/>
            <person name="Nel W.J."/>
            <person name="Swalarsk-Parry B.S."/>
            <person name="Vaghefi N."/>
            <person name="Wilken P.M."/>
            <person name="An Z."/>
            <person name="de Beer Z.W."/>
            <person name="De Vos L."/>
            <person name="Chen L."/>
            <person name="Duong T.A."/>
            <person name="Gao Y."/>
            <person name="Hammerbacher A."/>
            <person name="Kikkert J.R."/>
            <person name="Li Y."/>
            <person name="Li H."/>
            <person name="Li K."/>
            <person name="Li Q."/>
            <person name="Liu X."/>
            <person name="Ma X."/>
            <person name="Naidoo K."/>
            <person name="Pethybridge S.J."/>
            <person name="Sun J."/>
            <person name="Steenkamp E.T."/>
            <person name="van der Nest M.A."/>
            <person name="van Wyk S."/>
            <person name="Wingfield M.J."/>
            <person name="Xiong C."/>
            <person name="Yue Q."/>
            <person name="Zhang X."/>
        </authorList>
    </citation>
    <scope>NUCLEOTIDE SEQUENCE [LARGE SCALE GENOMIC DNA]</scope>
    <source>
        <strain evidence="2 3">BP 5553</strain>
    </source>
</reference>
<dbReference type="STRING" id="2656787.A0A370TLK5"/>
<evidence type="ECO:0000313" key="3">
    <source>
        <dbReference type="Proteomes" id="UP000254866"/>
    </source>
</evidence>
<dbReference type="InterPro" id="IPR036890">
    <property type="entry name" value="HATPase_C_sf"/>
</dbReference>
<evidence type="ECO:0000256" key="1">
    <source>
        <dbReference type="ARBA" id="ARBA00022553"/>
    </source>
</evidence>
<dbReference type="InterPro" id="IPR050956">
    <property type="entry name" value="2C_system_His_kinase"/>
</dbReference>
<dbReference type="Gene3D" id="3.30.565.10">
    <property type="entry name" value="Histidine kinase-like ATPase, C-terminal domain"/>
    <property type="match status" value="1"/>
</dbReference>
<comment type="caution">
    <text evidence="2">The sequence shown here is derived from an EMBL/GenBank/DDBJ whole genome shotgun (WGS) entry which is preliminary data.</text>
</comment>
<dbReference type="EMBL" id="NPIC01000004">
    <property type="protein sequence ID" value="RDL36401.1"/>
    <property type="molecule type" value="Genomic_DNA"/>
</dbReference>
<dbReference type="PANTHER" id="PTHR43719:SF30">
    <property type="entry name" value="TWO-COMPONENT SYSTEM RESPONSE REGULATOR"/>
    <property type="match status" value="1"/>
</dbReference>